<comment type="caution">
    <text evidence="13">The sequence shown here is derived from an EMBL/GenBank/DDBJ whole genome shotgun (WGS) entry which is preliminary data.</text>
</comment>
<evidence type="ECO:0000313" key="13">
    <source>
        <dbReference type="EMBL" id="ELU38402.1"/>
    </source>
</evidence>
<accession>L8WNQ1</accession>
<dbReference type="PROSITE" id="PS00518">
    <property type="entry name" value="ZF_RING_1"/>
    <property type="match status" value="1"/>
</dbReference>
<dbReference type="InterPro" id="IPR044066">
    <property type="entry name" value="TRIAD_supradom"/>
</dbReference>
<dbReference type="Gene3D" id="1.20.120.1750">
    <property type="match status" value="1"/>
</dbReference>
<evidence type="ECO:0000256" key="6">
    <source>
        <dbReference type="ARBA" id="ARBA00022771"/>
    </source>
</evidence>
<comment type="catalytic activity">
    <reaction evidence="1">
        <text>[E2 ubiquitin-conjugating enzyme]-S-ubiquitinyl-L-cysteine + [acceptor protein]-L-lysine = [E2 ubiquitin-conjugating enzyme]-L-cysteine + [acceptor protein]-N(6)-ubiquitinyl-L-lysine.</text>
        <dbReference type="EC" id="2.3.2.31"/>
    </reaction>
</comment>
<dbReference type="InterPro" id="IPR013083">
    <property type="entry name" value="Znf_RING/FYVE/PHD"/>
</dbReference>
<dbReference type="GO" id="GO:0008270">
    <property type="term" value="F:zinc ion binding"/>
    <property type="evidence" value="ECO:0007669"/>
    <property type="project" value="UniProtKB-KW"/>
</dbReference>
<dbReference type="HOGENOM" id="CLU_561616_0_0_1"/>
<dbReference type="SUPFAM" id="SSF57850">
    <property type="entry name" value="RING/U-box"/>
    <property type="match status" value="2"/>
</dbReference>
<feature type="region of interest" description="Disordered" evidence="10">
    <location>
        <begin position="443"/>
        <end position="486"/>
    </location>
</feature>
<evidence type="ECO:0000256" key="5">
    <source>
        <dbReference type="ARBA" id="ARBA00022737"/>
    </source>
</evidence>
<dbReference type="InterPro" id="IPR017907">
    <property type="entry name" value="Znf_RING_CS"/>
</dbReference>
<evidence type="ECO:0000259" key="12">
    <source>
        <dbReference type="PROSITE" id="PS51873"/>
    </source>
</evidence>
<evidence type="ECO:0000256" key="1">
    <source>
        <dbReference type="ARBA" id="ARBA00001798"/>
    </source>
</evidence>
<dbReference type="InterPro" id="IPR002867">
    <property type="entry name" value="IBR_dom"/>
</dbReference>
<dbReference type="STRING" id="983506.L8WNQ1"/>
<keyword evidence="7" id="KW-0833">Ubl conjugation pathway</keyword>
<protein>
    <recommendedName>
        <fullName evidence="2">RBR-type E3 ubiquitin transferase</fullName>
        <ecNumber evidence="2">2.3.2.31</ecNumber>
    </recommendedName>
</protein>
<evidence type="ECO:0000256" key="2">
    <source>
        <dbReference type="ARBA" id="ARBA00012251"/>
    </source>
</evidence>
<dbReference type="GO" id="GO:0016567">
    <property type="term" value="P:protein ubiquitination"/>
    <property type="evidence" value="ECO:0007669"/>
    <property type="project" value="InterPro"/>
</dbReference>
<dbReference type="Gene3D" id="3.30.40.10">
    <property type="entry name" value="Zinc/RING finger domain, C3HC4 (zinc finger)"/>
    <property type="match status" value="1"/>
</dbReference>
<evidence type="ECO:0000256" key="4">
    <source>
        <dbReference type="ARBA" id="ARBA00022723"/>
    </source>
</evidence>
<dbReference type="SMART" id="SM00647">
    <property type="entry name" value="IBR"/>
    <property type="match status" value="2"/>
</dbReference>
<dbReference type="InterPro" id="IPR001841">
    <property type="entry name" value="Znf_RING"/>
</dbReference>
<dbReference type="PROSITE" id="PS50089">
    <property type="entry name" value="ZF_RING_2"/>
    <property type="match status" value="1"/>
</dbReference>
<keyword evidence="6 9" id="KW-0863">Zinc-finger</keyword>
<dbReference type="AlphaFoldDB" id="L8WNQ1"/>
<keyword evidence="5" id="KW-0677">Repeat</keyword>
<keyword evidence="3" id="KW-0808">Transferase</keyword>
<dbReference type="EC" id="2.3.2.31" evidence="2"/>
<dbReference type="EMBL" id="AFRT01002184">
    <property type="protein sequence ID" value="ELU38402.1"/>
    <property type="molecule type" value="Genomic_DNA"/>
</dbReference>
<dbReference type="PANTHER" id="PTHR11685">
    <property type="entry name" value="RBR FAMILY RING FINGER AND IBR DOMAIN-CONTAINING"/>
    <property type="match status" value="1"/>
</dbReference>
<keyword evidence="8" id="KW-0862">Zinc</keyword>
<keyword evidence="14" id="KW-1185">Reference proteome</keyword>
<evidence type="ECO:0000256" key="3">
    <source>
        <dbReference type="ARBA" id="ARBA00022679"/>
    </source>
</evidence>
<gene>
    <name evidence="13" type="ORF">AG1IA_07571</name>
</gene>
<evidence type="ECO:0000256" key="8">
    <source>
        <dbReference type="ARBA" id="ARBA00022833"/>
    </source>
</evidence>
<feature type="domain" description="RING-type" evidence="12">
    <location>
        <begin position="146"/>
        <end position="366"/>
    </location>
</feature>
<dbReference type="Pfam" id="PF22191">
    <property type="entry name" value="IBR_1"/>
    <property type="match status" value="1"/>
</dbReference>
<keyword evidence="4" id="KW-0479">Metal-binding</keyword>
<dbReference type="GO" id="GO:0061630">
    <property type="term" value="F:ubiquitin protein ligase activity"/>
    <property type="evidence" value="ECO:0007669"/>
    <property type="project" value="UniProtKB-EC"/>
</dbReference>
<evidence type="ECO:0000256" key="7">
    <source>
        <dbReference type="ARBA" id="ARBA00022786"/>
    </source>
</evidence>
<feature type="domain" description="RING-type" evidence="11">
    <location>
        <begin position="150"/>
        <end position="199"/>
    </location>
</feature>
<dbReference type="OrthoDB" id="1431934at2759"/>
<evidence type="ECO:0000259" key="11">
    <source>
        <dbReference type="PROSITE" id="PS50089"/>
    </source>
</evidence>
<dbReference type="CDD" id="cd20335">
    <property type="entry name" value="BRcat_RBR"/>
    <property type="match status" value="1"/>
</dbReference>
<evidence type="ECO:0000313" key="14">
    <source>
        <dbReference type="Proteomes" id="UP000011668"/>
    </source>
</evidence>
<dbReference type="InterPro" id="IPR031127">
    <property type="entry name" value="E3_UB_ligase_RBR"/>
</dbReference>
<reference evidence="13 14" key="1">
    <citation type="journal article" date="2013" name="Nat. Commun.">
        <title>The evolution and pathogenic mechanisms of the rice sheath blight pathogen.</title>
        <authorList>
            <person name="Zheng A."/>
            <person name="Lin R."/>
            <person name="Xu L."/>
            <person name="Qin P."/>
            <person name="Tang C."/>
            <person name="Ai P."/>
            <person name="Zhang D."/>
            <person name="Liu Y."/>
            <person name="Sun Z."/>
            <person name="Feng H."/>
            <person name="Wang Y."/>
            <person name="Chen Y."/>
            <person name="Liang X."/>
            <person name="Fu R."/>
            <person name="Li Q."/>
            <person name="Zhang J."/>
            <person name="Yu X."/>
            <person name="Xie Z."/>
            <person name="Ding L."/>
            <person name="Guan P."/>
            <person name="Tang J."/>
            <person name="Liang Y."/>
            <person name="Wang S."/>
            <person name="Deng Q."/>
            <person name="Li S."/>
            <person name="Zhu J."/>
            <person name="Wang L."/>
            <person name="Liu H."/>
            <person name="Li P."/>
        </authorList>
    </citation>
    <scope>NUCLEOTIDE SEQUENCE [LARGE SCALE GENOMIC DNA]</scope>
    <source>
        <strain evidence="14">AG-1 IA</strain>
    </source>
</reference>
<evidence type="ECO:0000256" key="9">
    <source>
        <dbReference type="PROSITE-ProRule" id="PRU00175"/>
    </source>
</evidence>
<sequence length="486" mass="54354">MKTPGLPSFMHHFIPSSPNELPPDAGYEFKSGVQPWGDTHTWRGHSSSCSLYGVFIGPLSRRIMTSIHRFGEPGRNKPDSNSSSAAETFVTALSNFPNISPGQPRSRTMSSAYGRQRTDTRATYINEYELEIACWQARIRHRRTICQLTCSVCLETMEPSVWIRPAASCAHEPRICEPCLVQLVVHAIQVGGLTEVLCPDVGCRREMDYEDVILCIQNDRPLLDRDSEKHGETSELRMVPESDVLTGADPRQRGYATSASPLVICRYCDARTCFTHQVLWHKGLTCRQYSIQAKRRQEIHANEEYIGAHTKRCPNPTCGRPIEKAQGCDHMTCRKPGGCGHEFCWDCLADYGPIRLQGNHRHKPGCRHYTGGSSNEFAEVTALTVVEGLRARPIRQRPTLINRRVDLDNLTGPFTHARPVAAEHPHLTVRDAGRMVLQAEANGMHNQQPPGPVTSLVRARDRSLDDSQGNGSRPGMSGRRRGLYII</sequence>
<name>L8WNQ1_THACA</name>
<proteinExistence type="predicted"/>
<dbReference type="PROSITE" id="PS51873">
    <property type="entry name" value="TRIAD"/>
    <property type="match status" value="1"/>
</dbReference>
<evidence type="ECO:0000256" key="10">
    <source>
        <dbReference type="SAM" id="MobiDB-lite"/>
    </source>
</evidence>
<organism evidence="13 14">
    <name type="scientific">Thanatephorus cucumeris (strain AG1-IA)</name>
    <name type="common">Rice sheath blight fungus</name>
    <name type="synonym">Rhizoctonia solani</name>
    <dbReference type="NCBI Taxonomy" id="983506"/>
    <lineage>
        <taxon>Eukaryota</taxon>
        <taxon>Fungi</taxon>
        <taxon>Dikarya</taxon>
        <taxon>Basidiomycota</taxon>
        <taxon>Agaricomycotina</taxon>
        <taxon>Agaricomycetes</taxon>
        <taxon>Cantharellales</taxon>
        <taxon>Ceratobasidiaceae</taxon>
        <taxon>Rhizoctonia</taxon>
        <taxon>Rhizoctonia solani AG-1</taxon>
    </lineage>
</organism>
<dbReference type="Proteomes" id="UP000011668">
    <property type="component" value="Unassembled WGS sequence"/>
</dbReference>